<dbReference type="PRINTS" id="PR00038">
    <property type="entry name" value="HTHLUXR"/>
</dbReference>
<organism evidence="5 6">
    <name type="scientific">Actinomadura adrarensis</name>
    <dbReference type="NCBI Taxonomy" id="1819600"/>
    <lineage>
        <taxon>Bacteria</taxon>
        <taxon>Bacillati</taxon>
        <taxon>Actinomycetota</taxon>
        <taxon>Actinomycetes</taxon>
        <taxon>Streptosporangiales</taxon>
        <taxon>Thermomonosporaceae</taxon>
        <taxon>Actinomadura</taxon>
    </lineage>
</organism>
<accession>A0ABW3CC69</accession>
<dbReference type="EMBL" id="JBHTIR010001085">
    <property type="protein sequence ID" value="MFD0852126.1"/>
    <property type="molecule type" value="Genomic_DNA"/>
</dbReference>
<feature type="domain" description="HTH luxR-type" evidence="4">
    <location>
        <begin position="61"/>
        <end position="126"/>
    </location>
</feature>
<keyword evidence="3" id="KW-0804">Transcription</keyword>
<dbReference type="InterPro" id="IPR016032">
    <property type="entry name" value="Sig_transdc_resp-reg_C-effctor"/>
</dbReference>
<dbReference type="SUPFAM" id="SSF46894">
    <property type="entry name" value="C-terminal effector domain of the bipartite response regulators"/>
    <property type="match status" value="1"/>
</dbReference>
<proteinExistence type="predicted"/>
<protein>
    <submittedName>
        <fullName evidence="5">LuxR C-terminal-related transcriptional regulator</fullName>
    </submittedName>
</protein>
<evidence type="ECO:0000259" key="4">
    <source>
        <dbReference type="PROSITE" id="PS50043"/>
    </source>
</evidence>
<reference evidence="6" key="1">
    <citation type="journal article" date="2019" name="Int. J. Syst. Evol. Microbiol.">
        <title>The Global Catalogue of Microorganisms (GCM) 10K type strain sequencing project: providing services to taxonomists for standard genome sequencing and annotation.</title>
        <authorList>
            <consortium name="The Broad Institute Genomics Platform"/>
            <consortium name="The Broad Institute Genome Sequencing Center for Infectious Disease"/>
            <person name="Wu L."/>
            <person name="Ma J."/>
        </authorList>
    </citation>
    <scope>NUCLEOTIDE SEQUENCE [LARGE SCALE GENOMIC DNA]</scope>
    <source>
        <strain evidence="6">JCM 31696</strain>
    </source>
</reference>
<keyword evidence="2" id="KW-0238">DNA-binding</keyword>
<dbReference type="SMART" id="SM00421">
    <property type="entry name" value="HTH_LUXR"/>
    <property type="match status" value="1"/>
</dbReference>
<dbReference type="Gene3D" id="1.10.10.10">
    <property type="entry name" value="Winged helix-like DNA-binding domain superfamily/Winged helix DNA-binding domain"/>
    <property type="match status" value="1"/>
</dbReference>
<sequence>YLARTHLVYGEWLRRENRRPEARGHLRTAHEMLQSFGAAAFADRAQRQLLATGETVRKRTVATPGGSLTPQEGQIAHLARTGLSNPEIAAKLFLSPRTVEYHLSKVFTKLAITSRQQLAKALPDLSHDHA</sequence>
<dbReference type="PROSITE" id="PS50043">
    <property type="entry name" value="HTH_LUXR_2"/>
    <property type="match status" value="1"/>
</dbReference>
<dbReference type="InterPro" id="IPR036388">
    <property type="entry name" value="WH-like_DNA-bd_sf"/>
</dbReference>
<evidence type="ECO:0000256" key="1">
    <source>
        <dbReference type="ARBA" id="ARBA00023015"/>
    </source>
</evidence>
<evidence type="ECO:0000313" key="6">
    <source>
        <dbReference type="Proteomes" id="UP001597083"/>
    </source>
</evidence>
<keyword evidence="1" id="KW-0805">Transcription regulation</keyword>
<comment type="caution">
    <text evidence="5">The sequence shown here is derived from an EMBL/GenBank/DDBJ whole genome shotgun (WGS) entry which is preliminary data.</text>
</comment>
<dbReference type="PANTHER" id="PTHR44688">
    <property type="entry name" value="DNA-BINDING TRANSCRIPTIONAL ACTIVATOR DEVR_DOSR"/>
    <property type="match status" value="1"/>
</dbReference>
<evidence type="ECO:0000256" key="2">
    <source>
        <dbReference type="ARBA" id="ARBA00023125"/>
    </source>
</evidence>
<name>A0ABW3CC69_9ACTN</name>
<dbReference type="PANTHER" id="PTHR44688:SF16">
    <property type="entry name" value="DNA-BINDING TRANSCRIPTIONAL ACTIVATOR DEVR_DOSR"/>
    <property type="match status" value="1"/>
</dbReference>
<evidence type="ECO:0000256" key="3">
    <source>
        <dbReference type="ARBA" id="ARBA00023163"/>
    </source>
</evidence>
<dbReference type="InterPro" id="IPR000792">
    <property type="entry name" value="Tscrpt_reg_LuxR_C"/>
</dbReference>
<dbReference type="CDD" id="cd06170">
    <property type="entry name" value="LuxR_C_like"/>
    <property type="match status" value="1"/>
</dbReference>
<dbReference type="Proteomes" id="UP001597083">
    <property type="component" value="Unassembled WGS sequence"/>
</dbReference>
<gene>
    <name evidence="5" type="ORF">ACFQ07_07835</name>
</gene>
<keyword evidence="6" id="KW-1185">Reference proteome</keyword>
<evidence type="ECO:0000313" key="5">
    <source>
        <dbReference type="EMBL" id="MFD0852126.1"/>
    </source>
</evidence>
<feature type="non-terminal residue" evidence="5">
    <location>
        <position position="1"/>
    </location>
</feature>
<dbReference type="Pfam" id="PF00196">
    <property type="entry name" value="GerE"/>
    <property type="match status" value="1"/>
</dbReference>